<dbReference type="OrthoDB" id="9863428at2759"/>
<keyword evidence="4" id="KW-1185">Reference proteome</keyword>
<dbReference type="Xenbase" id="XB-GENE-29091967">
    <property type="gene designation" value="LOC116406780"/>
</dbReference>
<dbReference type="SUPFAM" id="SSF47823">
    <property type="entry name" value="lambda integrase-like, N-terminal domain"/>
    <property type="match status" value="1"/>
</dbReference>
<dbReference type="GO" id="GO:0006310">
    <property type="term" value="P:DNA recombination"/>
    <property type="evidence" value="ECO:0007669"/>
    <property type="project" value="UniProtKB-KW"/>
</dbReference>
<dbReference type="InterPro" id="IPR011010">
    <property type="entry name" value="DNA_brk_join_enz"/>
</dbReference>
<sequence length="675" mass="72384">MAALEELLARIRAQAEEQGEGWIRQQLAAQPPGPSSRRRTRPPERLSPSVSSRVSQRRRRRSPSPPPGPGSNDESPPAEKRGAGKKQQQGGRRGASSKEGAGQRSRAGTRQAAGDQDGGAGTLSARGGGPRPEPRPGTNRREPAGRRQGASMEGVTRPEGAEVTQRDGGRSEEQQHQGRRPTAGRAGARGSVASPCRDCACGRGEPARVSMEAPPVGGSWAGEVSSILLHPQRDTERSGDPEHMDGGPNAGSREAGGRVASSGPSCAGVRGEPVRAGNEAPLAGGCWAGGVSSILLPPQAAARHGLRGQEEVSSAEATGGAQRPSTTAGTSSAGDTPVAIGAAGPTSTVASRAGPFQTIGSEGSRVSNPFPRFSVEDPIRYLASCVRNSLAPATWEAYSRVWRQWAELERYVQGPLGKEEREDLVLWFLFLHGKEQRSKAGMGKALAALSFFFKLQGFQDATKSFVVRQVAKGCRRGHPSIDTRRPVTFSILEGLFDQLYKVCKSSYEVTLFQLAFSLAFFGAFRIGELVSNTKREEGGIQLRHVERCGSVIQVRIFESKTDKGGRGLSVQLHQVLGCKICPVSCFLNFCKVRSSHRLSLLVHEDESVLSRFQFTAVFRQCLTALGLAAKDYSSHSFRIGAATEAARNGLGESTIRRIGRWESNRFQLYVRPHLA</sequence>
<feature type="compositionally biased region" description="Low complexity" evidence="3">
    <location>
        <begin position="180"/>
        <end position="190"/>
    </location>
</feature>
<feature type="region of interest" description="Disordered" evidence="3">
    <location>
        <begin position="15"/>
        <end position="272"/>
    </location>
</feature>
<feature type="compositionally biased region" description="Basic and acidic residues" evidence="3">
    <location>
        <begin position="231"/>
        <end position="245"/>
    </location>
</feature>
<accession>A0A8J1ISS6</accession>
<organism evidence="4 5">
    <name type="scientific">Xenopus tropicalis</name>
    <name type="common">Western clawed frog</name>
    <name type="synonym">Silurana tropicalis</name>
    <dbReference type="NCBI Taxonomy" id="8364"/>
    <lineage>
        <taxon>Eukaryota</taxon>
        <taxon>Metazoa</taxon>
        <taxon>Chordata</taxon>
        <taxon>Craniata</taxon>
        <taxon>Vertebrata</taxon>
        <taxon>Euteleostomi</taxon>
        <taxon>Amphibia</taxon>
        <taxon>Batrachia</taxon>
        <taxon>Anura</taxon>
        <taxon>Pipoidea</taxon>
        <taxon>Pipidae</taxon>
        <taxon>Xenopodinae</taxon>
        <taxon>Xenopus</taxon>
        <taxon>Silurana</taxon>
    </lineage>
</organism>
<dbReference type="AlphaFoldDB" id="A0A8J1ISS6"/>
<reference evidence="5" key="1">
    <citation type="submission" date="2025-08" db="UniProtKB">
        <authorList>
            <consortium name="RefSeq"/>
        </authorList>
    </citation>
    <scope>IDENTIFICATION</scope>
    <source>
        <strain evidence="5">Nigerian</strain>
        <tissue evidence="5">Liver and blood</tissue>
    </source>
</reference>
<protein>
    <submittedName>
        <fullName evidence="5">Uncharacterized protein LOC116406780 isoform X1</fullName>
    </submittedName>
</protein>
<dbReference type="GeneID" id="116406780"/>
<proteinExistence type="predicted"/>
<dbReference type="KEGG" id="xtr:116406780"/>
<dbReference type="InterPro" id="IPR013762">
    <property type="entry name" value="Integrase-like_cat_sf"/>
</dbReference>
<dbReference type="Gene3D" id="1.10.150.130">
    <property type="match status" value="1"/>
</dbReference>
<evidence type="ECO:0000313" key="4">
    <source>
        <dbReference type="Proteomes" id="UP000008143"/>
    </source>
</evidence>
<evidence type="ECO:0000256" key="3">
    <source>
        <dbReference type="SAM" id="MobiDB-lite"/>
    </source>
</evidence>
<feature type="compositionally biased region" description="Gly residues" evidence="3">
    <location>
        <begin position="116"/>
        <end position="130"/>
    </location>
</feature>
<evidence type="ECO:0000256" key="1">
    <source>
        <dbReference type="ARBA" id="ARBA00023125"/>
    </source>
</evidence>
<dbReference type="GO" id="GO:0015074">
    <property type="term" value="P:DNA integration"/>
    <property type="evidence" value="ECO:0007669"/>
    <property type="project" value="InterPro"/>
</dbReference>
<name>A0A8J1ISS6_XENTR</name>
<dbReference type="Gene3D" id="1.10.443.10">
    <property type="entry name" value="Intergrase catalytic core"/>
    <property type="match status" value="1"/>
</dbReference>
<dbReference type="GO" id="GO:0003677">
    <property type="term" value="F:DNA binding"/>
    <property type="evidence" value="ECO:0007669"/>
    <property type="project" value="UniProtKB-KW"/>
</dbReference>
<feature type="compositionally biased region" description="Basic and acidic residues" evidence="3">
    <location>
        <begin position="164"/>
        <end position="176"/>
    </location>
</feature>
<evidence type="ECO:0000313" key="6">
    <source>
        <dbReference type="Xenbase" id="XB-GENE-29091967"/>
    </source>
</evidence>
<dbReference type="PANTHER" id="PTHR34605:SF8">
    <property type="entry name" value="FILAGGRIN-2-LIKE ISOFORM X1"/>
    <property type="match status" value="1"/>
</dbReference>
<feature type="region of interest" description="Disordered" evidence="3">
    <location>
        <begin position="302"/>
        <end position="363"/>
    </location>
</feature>
<gene>
    <name evidence="5 6" type="primary">LOC116406780</name>
</gene>
<dbReference type="AGR" id="Xenbase:XB-GENE-29091967"/>
<keyword evidence="1" id="KW-0238">DNA-binding</keyword>
<dbReference type="PANTHER" id="PTHR34605">
    <property type="entry name" value="PHAGE_INTEGRASE DOMAIN-CONTAINING PROTEIN"/>
    <property type="match status" value="1"/>
</dbReference>
<dbReference type="InterPro" id="IPR052925">
    <property type="entry name" value="Phage_Integrase-like_Recomb"/>
</dbReference>
<feature type="compositionally biased region" description="Low complexity" evidence="3">
    <location>
        <begin position="325"/>
        <end position="334"/>
    </location>
</feature>
<dbReference type="Proteomes" id="UP000008143">
    <property type="component" value="Chromosome 8"/>
</dbReference>
<dbReference type="RefSeq" id="XP_031747536.1">
    <property type="nucleotide sequence ID" value="XM_031891676.1"/>
</dbReference>
<dbReference type="SUPFAM" id="SSF56349">
    <property type="entry name" value="DNA breaking-rejoining enzymes"/>
    <property type="match status" value="1"/>
</dbReference>
<dbReference type="InterPro" id="IPR010998">
    <property type="entry name" value="Integrase_recombinase_N"/>
</dbReference>
<evidence type="ECO:0000313" key="5">
    <source>
        <dbReference type="RefSeq" id="XP_031747536.1"/>
    </source>
</evidence>
<evidence type="ECO:0000256" key="2">
    <source>
        <dbReference type="ARBA" id="ARBA00023172"/>
    </source>
</evidence>
<keyword evidence="2" id="KW-0233">DNA recombination</keyword>